<name>A0A7V5H4S4_CALAY</name>
<comment type="similarity">
    <text evidence="2">Belongs to the class-V pyridoxal-phosphate-dependent aminotransferase family. NifS/IscS subfamily.</text>
</comment>
<dbReference type="GO" id="GO:0008483">
    <property type="term" value="F:transaminase activity"/>
    <property type="evidence" value="ECO:0007669"/>
    <property type="project" value="UniProtKB-KW"/>
</dbReference>
<evidence type="ECO:0000256" key="4">
    <source>
        <dbReference type="ARBA" id="ARBA00050776"/>
    </source>
</evidence>
<dbReference type="PANTHER" id="PTHR11601:SF34">
    <property type="entry name" value="CYSTEINE DESULFURASE"/>
    <property type="match status" value="1"/>
</dbReference>
<dbReference type="GO" id="GO:0031071">
    <property type="term" value="F:cysteine desulfurase activity"/>
    <property type="evidence" value="ECO:0007669"/>
    <property type="project" value="UniProtKB-EC"/>
</dbReference>
<keyword evidence="3" id="KW-0663">Pyridoxal phosphate</keyword>
<gene>
    <name evidence="6" type="ORF">ENL21_08760</name>
</gene>
<protein>
    <submittedName>
        <fullName evidence="6">Aminotransferase class V-fold PLP-dependent enzyme</fullName>
    </submittedName>
</protein>
<evidence type="ECO:0000259" key="5">
    <source>
        <dbReference type="Pfam" id="PF00266"/>
    </source>
</evidence>
<feature type="domain" description="Aminotransferase class V" evidence="5">
    <location>
        <begin position="4"/>
        <end position="147"/>
    </location>
</feature>
<dbReference type="EMBL" id="DRTD01000651">
    <property type="protein sequence ID" value="HHE55859.1"/>
    <property type="molecule type" value="Genomic_DNA"/>
</dbReference>
<dbReference type="InterPro" id="IPR015424">
    <property type="entry name" value="PyrdxlP-dep_Trfase"/>
</dbReference>
<dbReference type="InterPro" id="IPR000192">
    <property type="entry name" value="Aminotrans_V_dom"/>
</dbReference>
<comment type="caution">
    <text evidence="6">The sequence shown here is derived from an EMBL/GenBank/DDBJ whole genome shotgun (WGS) entry which is preliminary data.</text>
</comment>
<sequence>MKPIYLDYNATTPIDPLVAEAMLPYLRKHFGNPSSAHYYGFKTKQAVETARQQVAEMLGCLPDEIIFTSGGSESNNYAIKGIAWAQRQKGNHIITSQIEHPAVLEVCRYLERHGFTVSYLPVDANGLIDPEDVRKAITSRTVLISIM</sequence>
<reference evidence="6" key="1">
    <citation type="journal article" date="2020" name="mSystems">
        <title>Genome- and Community-Level Interaction Insights into Carbon Utilization and Element Cycling Functions of Hydrothermarchaeota in Hydrothermal Sediment.</title>
        <authorList>
            <person name="Zhou Z."/>
            <person name="Liu Y."/>
            <person name="Xu W."/>
            <person name="Pan J."/>
            <person name="Luo Z.H."/>
            <person name="Li M."/>
        </authorList>
    </citation>
    <scope>NUCLEOTIDE SEQUENCE [LARGE SCALE GENOMIC DNA]</scope>
    <source>
        <strain evidence="6">HyVt-76</strain>
    </source>
</reference>
<organism evidence="6">
    <name type="scientific">Caldithrix abyssi</name>
    <dbReference type="NCBI Taxonomy" id="187145"/>
    <lineage>
        <taxon>Bacteria</taxon>
        <taxon>Pseudomonadati</taxon>
        <taxon>Calditrichota</taxon>
        <taxon>Calditrichia</taxon>
        <taxon>Calditrichales</taxon>
        <taxon>Calditrichaceae</taxon>
        <taxon>Caldithrix</taxon>
    </lineage>
</organism>
<dbReference type="InterPro" id="IPR015421">
    <property type="entry name" value="PyrdxlP-dep_Trfase_major"/>
</dbReference>
<dbReference type="AlphaFoldDB" id="A0A7V5H4S4"/>
<evidence type="ECO:0000256" key="1">
    <source>
        <dbReference type="ARBA" id="ARBA00001933"/>
    </source>
</evidence>
<dbReference type="Gene3D" id="3.90.1150.10">
    <property type="entry name" value="Aspartate Aminotransferase, domain 1"/>
    <property type="match status" value="1"/>
</dbReference>
<evidence type="ECO:0000313" key="6">
    <source>
        <dbReference type="EMBL" id="HHE55859.1"/>
    </source>
</evidence>
<dbReference type="Proteomes" id="UP000886111">
    <property type="component" value="Unassembled WGS sequence"/>
</dbReference>
<dbReference type="Pfam" id="PF00266">
    <property type="entry name" value="Aminotran_5"/>
    <property type="match status" value="1"/>
</dbReference>
<comment type="cofactor">
    <cofactor evidence="1">
        <name>pyridoxal 5'-phosphate</name>
        <dbReference type="ChEBI" id="CHEBI:597326"/>
    </cofactor>
</comment>
<dbReference type="InterPro" id="IPR015422">
    <property type="entry name" value="PyrdxlP-dep_Trfase_small"/>
</dbReference>
<keyword evidence="6" id="KW-0032">Aminotransferase</keyword>
<dbReference type="Gene3D" id="3.40.640.10">
    <property type="entry name" value="Type I PLP-dependent aspartate aminotransferase-like (Major domain)"/>
    <property type="match status" value="1"/>
</dbReference>
<evidence type="ECO:0000256" key="3">
    <source>
        <dbReference type="ARBA" id="ARBA00022898"/>
    </source>
</evidence>
<feature type="non-terminal residue" evidence="6">
    <location>
        <position position="147"/>
    </location>
</feature>
<comment type="catalytic activity">
    <reaction evidence="4">
        <text>(sulfur carrier)-H + L-cysteine = (sulfur carrier)-SH + L-alanine</text>
        <dbReference type="Rhea" id="RHEA:43892"/>
        <dbReference type="Rhea" id="RHEA-COMP:14737"/>
        <dbReference type="Rhea" id="RHEA-COMP:14739"/>
        <dbReference type="ChEBI" id="CHEBI:29917"/>
        <dbReference type="ChEBI" id="CHEBI:35235"/>
        <dbReference type="ChEBI" id="CHEBI:57972"/>
        <dbReference type="ChEBI" id="CHEBI:64428"/>
        <dbReference type="EC" id="2.8.1.7"/>
    </reaction>
</comment>
<keyword evidence="6" id="KW-0808">Transferase</keyword>
<accession>A0A7V5H4S4</accession>
<dbReference type="SUPFAM" id="SSF53383">
    <property type="entry name" value="PLP-dependent transferases"/>
    <property type="match status" value="1"/>
</dbReference>
<proteinExistence type="inferred from homology"/>
<evidence type="ECO:0000256" key="2">
    <source>
        <dbReference type="ARBA" id="ARBA00006490"/>
    </source>
</evidence>
<dbReference type="PANTHER" id="PTHR11601">
    <property type="entry name" value="CYSTEINE DESULFURYLASE FAMILY MEMBER"/>
    <property type="match status" value="1"/>
</dbReference>